<dbReference type="InterPro" id="IPR001680">
    <property type="entry name" value="WD40_rpt"/>
</dbReference>
<evidence type="ECO:0000313" key="4">
    <source>
        <dbReference type="EMBL" id="MED6150506.1"/>
    </source>
</evidence>
<dbReference type="PANTHER" id="PTHR22851:SF0">
    <property type="entry name" value="DDB1- AND CUL4-ASSOCIATED FACTOR 13"/>
    <property type="match status" value="1"/>
</dbReference>
<organism evidence="4 5">
    <name type="scientific">Stylosanthes scabra</name>
    <dbReference type="NCBI Taxonomy" id="79078"/>
    <lineage>
        <taxon>Eukaryota</taxon>
        <taxon>Viridiplantae</taxon>
        <taxon>Streptophyta</taxon>
        <taxon>Embryophyta</taxon>
        <taxon>Tracheophyta</taxon>
        <taxon>Spermatophyta</taxon>
        <taxon>Magnoliopsida</taxon>
        <taxon>eudicotyledons</taxon>
        <taxon>Gunneridae</taxon>
        <taxon>Pentapetalae</taxon>
        <taxon>rosids</taxon>
        <taxon>fabids</taxon>
        <taxon>Fabales</taxon>
        <taxon>Fabaceae</taxon>
        <taxon>Papilionoideae</taxon>
        <taxon>50 kb inversion clade</taxon>
        <taxon>dalbergioids sensu lato</taxon>
        <taxon>Dalbergieae</taxon>
        <taxon>Pterocarpus clade</taxon>
        <taxon>Stylosanthes</taxon>
    </lineage>
</organism>
<evidence type="ECO:0000256" key="1">
    <source>
        <dbReference type="ARBA" id="ARBA00022574"/>
    </source>
</evidence>
<protein>
    <submittedName>
        <fullName evidence="4">Uncharacterized protein</fullName>
    </submittedName>
</protein>
<dbReference type="SMART" id="SM00320">
    <property type="entry name" value="WD40"/>
    <property type="match status" value="1"/>
</dbReference>
<sequence>SSSFQNVISRSVDDFTRERSQDLQRVFRNYDPLRTQEKAVEYVHALNAVKLDKIFARPFIGAMDGHIDGVCCMAKNPTQLKWIFSGAMDGDIRLWDIVSSLAVSWSSRCCPRLDCINKWAHC</sequence>
<accession>A0ABU6TQS8</accession>
<keyword evidence="5" id="KW-1185">Reference proteome</keyword>
<reference evidence="4 5" key="1">
    <citation type="journal article" date="2023" name="Plants (Basel)">
        <title>Bridging the Gap: Combining Genomics and Transcriptomics Approaches to Understand Stylosanthes scabra, an Orphan Legume from the Brazilian Caatinga.</title>
        <authorList>
            <person name="Ferreira-Neto J.R.C."/>
            <person name="da Silva M.D."/>
            <person name="Binneck E."/>
            <person name="de Melo N.F."/>
            <person name="da Silva R.H."/>
            <person name="de Melo A.L.T.M."/>
            <person name="Pandolfi V."/>
            <person name="Bustamante F.O."/>
            <person name="Brasileiro-Vidal A.C."/>
            <person name="Benko-Iseppon A.M."/>
        </authorList>
    </citation>
    <scope>NUCLEOTIDE SEQUENCE [LARGE SCALE GENOMIC DNA]</scope>
    <source>
        <tissue evidence="4">Leaves</tissue>
    </source>
</reference>
<gene>
    <name evidence="4" type="ORF">PIB30_072943</name>
</gene>
<dbReference type="PROSITE" id="PS50082">
    <property type="entry name" value="WD_REPEATS_2"/>
    <property type="match status" value="1"/>
</dbReference>
<dbReference type="InterPro" id="IPR019775">
    <property type="entry name" value="WD40_repeat_CS"/>
</dbReference>
<dbReference type="PROSITE" id="PS00678">
    <property type="entry name" value="WD_REPEATS_1"/>
    <property type="match status" value="1"/>
</dbReference>
<dbReference type="EMBL" id="JASCZI010091495">
    <property type="protein sequence ID" value="MED6150506.1"/>
    <property type="molecule type" value="Genomic_DNA"/>
</dbReference>
<dbReference type="InterPro" id="IPR036322">
    <property type="entry name" value="WD40_repeat_dom_sf"/>
</dbReference>
<dbReference type="InterPro" id="IPR015943">
    <property type="entry name" value="WD40/YVTN_repeat-like_dom_sf"/>
</dbReference>
<dbReference type="SUPFAM" id="SSF50978">
    <property type="entry name" value="WD40 repeat-like"/>
    <property type="match status" value="1"/>
</dbReference>
<keyword evidence="1 3" id="KW-0853">WD repeat</keyword>
<evidence type="ECO:0000313" key="5">
    <source>
        <dbReference type="Proteomes" id="UP001341840"/>
    </source>
</evidence>
<keyword evidence="2" id="KW-0677">Repeat</keyword>
<feature type="repeat" description="WD" evidence="3">
    <location>
        <begin position="63"/>
        <end position="97"/>
    </location>
</feature>
<comment type="caution">
    <text evidence="4">The sequence shown here is derived from an EMBL/GenBank/DDBJ whole genome shotgun (WGS) entry which is preliminary data.</text>
</comment>
<evidence type="ECO:0000256" key="2">
    <source>
        <dbReference type="ARBA" id="ARBA00022737"/>
    </source>
</evidence>
<dbReference type="InterPro" id="IPR051733">
    <property type="entry name" value="WD_repeat_DCAF13/WDSOF1"/>
</dbReference>
<evidence type="ECO:0000256" key="3">
    <source>
        <dbReference type="PROSITE-ProRule" id="PRU00221"/>
    </source>
</evidence>
<name>A0ABU6TQS8_9FABA</name>
<dbReference type="PANTHER" id="PTHR22851">
    <property type="entry name" value="U3 SMALL NUCLEOLAR RNA U3 SNORNA ASSOCIATED PROTEIN"/>
    <property type="match status" value="1"/>
</dbReference>
<proteinExistence type="predicted"/>
<dbReference type="PROSITE" id="PS50294">
    <property type="entry name" value="WD_REPEATS_REGION"/>
    <property type="match status" value="1"/>
</dbReference>
<dbReference type="Gene3D" id="2.130.10.10">
    <property type="entry name" value="YVTN repeat-like/Quinoprotein amine dehydrogenase"/>
    <property type="match status" value="1"/>
</dbReference>
<feature type="non-terminal residue" evidence="4">
    <location>
        <position position="1"/>
    </location>
</feature>
<dbReference type="Proteomes" id="UP001341840">
    <property type="component" value="Unassembled WGS sequence"/>
</dbReference>